<evidence type="ECO:0000259" key="11">
    <source>
        <dbReference type="Pfam" id="PF19310"/>
    </source>
</evidence>
<organism evidence="12 13">
    <name type="scientific">Nitrosomonas halophila</name>
    <dbReference type="NCBI Taxonomy" id="44576"/>
    <lineage>
        <taxon>Bacteria</taxon>
        <taxon>Pseudomonadati</taxon>
        <taxon>Pseudomonadota</taxon>
        <taxon>Betaproteobacteria</taxon>
        <taxon>Nitrosomonadales</taxon>
        <taxon>Nitrosomonadaceae</taxon>
        <taxon>Nitrosomonas</taxon>
    </lineage>
</organism>
<sequence>MRNPLLDFSGLPHYEEIQNAHITPAIDELLRDCRTVLNNVKQQSVLANWQDFVQPMVDVNERLARAWGQVSHLNAVMNSPELREIYTANLPRITQYYAEISQDPVLFEKFKQLRASAEFGELSQARKKVVENQLRDFRLGGAELPTEEKARFMQIQEELSALHAKFSDNLLDATNAFHLLIENEEQLSGIPADVLQAARDAAEQDPAITQPGWKFTLHAPSYLPVMQYADNRALREQMYRAYATRASELENCLEQGEGRDNMPLIEQILRLRREEARLLGYDSYAQVSLAPKMAETPQQVLDFLNELATKAKPYAQKDLAELTQFAADKLKLNQPEAWDLAYASEKLRIERYAFSDQEVKQYFPENKVLPGMFKLVEALYGIRIREAERPVQRWHPDVKFFDILDGKEALIGQFYLDLYARPGKRGGAWMDDAITRRRIEVPEIGRSEIQTPVAYLTCNFSAPVTINGQLRPALFTHDEVITLFHEFGHGLHHLLTQIDELGVSGINGVEWDAVELPSQFMENFCWEWEVVRDMSSHVESGMSLPRALFDKMLAARNFQSGLQTLRQIEFALFDMHLHTDFDPHGDQTVLQCLDAIRRQVAVIMPPAFNRFPNSFAHIFAGGYAAGYYSYKWAEVLSADAYSMFEENGAGQVVNAQTGARFWNEILAVGGSRSALESFIAFRGREPKIDALLRHHGMAA</sequence>
<evidence type="ECO:0000256" key="1">
    <source>
        <dbReference type="ARBA" id="ARBA00006040"/>
    </source>
</evidence>
<dbReference type="RefSeq" id="WP_090414909.1">
    <property type="nucleotide sequence ID" value="NZ_FNOY01000047.1"/>
</dbReference>
<evidence type="ECO:0000256" key="9">
    <source>
        <dbReference type="RuleBase" id="RU003435"/>
    </source>
</evidence>
<dbReference type="Proteomes" id="UP000198640">
    <property type="component" value="Unassembled WGS sequence"/>
</dbReference>
<dbReference type="Pfam" id="PF19310">
    <property type="entry name" value="TOP_N"/>
    <property type="match status" value="1"/>
</dbReference>
<keyword evidence="6 9" id="KW-0482">Metalloprotease</keyword>
<dbReference type="GO" id="GO:0004222">
    <property type="term" value="F:metalloendopeptidase activity"/>
    <property type="evidence" value="ECO:0007669"/>
    <property type="project" value="UniProtKB-EC"/>
</dbReference>
<dbReference type="InterPro" id="IPR034005">
    <property type="entry name" value="M3A_DCP"/>
</dbReference>
<dbReference type="InterPro" id="IPR001567">
    <property type="entry name" value="Pept_M3A_M3B_dom"/>
</dbReference>
<dbReference type="SUPFAM" id="SSF55486">
    <property type="entry name" value="Metalloproteases ('zincins'), catalytic domain"/>
    <property type="match status" value="1"/>
</dbReference>
<dbReference type="STRING" id="44576.SAMN05421881_10472"/>
<dbReference type="InterPro" id="IPR045090">
    <property type="entry name" value="Pept_M3A_M3B"/>
</dbReference>
<dbReference type="PANTHER" id="PTHR11804">
    <property type="entry name" value="PROTEASE M3 THIMET OLIGOPEPTIDASE-RELATED"/>
    <property type="match status" value="1"/>
</dbReference>
<reference evidence="12 13" key="1">
    <citation type="submission" date="2016-10" db="EMBL/GenBank/DDBJ databases">
        <authorList>
            <person name="de Groot N.N."/>
        </authorList>
    </citation>
    <scope>NUCLEOTIDE SEQUENCE [LARGE SCALE GENOMIC DNA]</scope>
    <source>
        <strain evidence="12 13">Nm1</strain>
    </source>
</reference>
<keyword evidence="5 9" id="KW-0862">Zinc</keyword>
<dbReference type="InterPro" id="IPR045666">
    <property type="entry name" value="OpdA_N"/>
</dbReference>
<dbReference type="AlphaFoldDB" id="A0A1H3LAA4"/>
<dbReference type="PANTHER" id="PTHR11804:SF84">
    <property type="entry name" value="SACCHAROLYSIN"/>
    <property type="match status" value="1"/>
</dbReference>
<dbReference type="EC" id="3.4.24.70" evidence="8"/>
<evidence type="ECO:0000256" key="4">
    <source>
        <dbReference type="ARBA" id="ARBA00022801"/>
    </source>
</evidence>
<dbReference type="EMBL" id="FNOY01000047">
    <property type="protein sequence ID" value="SDY61109.1"/>
    <property type="molecule type" value="Genomic_DNA"/>
</dbReference>
<evidence type="ECO:0000259" key="10">
    <source>
        <dbReference type="Pfam" id="PF01432"/>
    </source>
</evidence>
<feature type="domain" description="Oligopeptidase A N-terminal" evidence="11">
    <location>
        <begin position="27"/>
        <end position="149"/>
    </location>
</feature>
<protein>
    <recommendedName>
        <fullName evidence="8">oligopeptidase A</fullName>
        <ecNumber evidence="8">3.4.24.70</ecNumber>
    </recommendedName>
</protein>
<dbReference type="Pfam" id="PF01432">
    <property type="entry name" value="Peptidase_M3"/>
    <property type="match status" value="1"/>
</dbReference>
<dbReference type="GO" id="GO:0006518">
    <property type="term" value="P:peptide metabolic process"/>
    <property type="evidence" value="ECO:0007669"/>
    <property type="project" value="TreeGrafter"/>
</dbReference>
<evidence type="ECO:0000256" key="6">
    <source>
        <dbReference type="ARBA" id="ARBA00023049"/>
    </source>
</evidence>
<evidence type="ECO:0000313" key="12">
    <source>
        <dbReference type="EMBL" id="SDY61109.1"/>
    </source>
</evidence>
<keyword evidence="3 9" id="KW-0479">Metal-binding</keyword>
<comment type="cofactor">
    <cofactor evidence="9">
        <name>Zn(2+)</name>
        <dbReference type="ChEBI" id="CHEBI:29105"/>
    </cofactor>
    <text evidence="9">Binds 1 zinc ion.</text>
</comment>
<evidence type="ECO:0000256" key="3">
    <source>
        <dbReference type="ARBA" id="ARBA00022723"/>
    </source>
</evidence>
<evidence type="ECO:0000256" key="8">
    <source>
        <dbReference type="ARBA" id="ARBA00026100"/>
    </source>
</evidence>
<dbReference type="GO" id="GO:0005829">
    <property type="term" value="C:cytosol"/>
    <property type="evidence" value="ECO:0007669"/>
    <property type="project" value="UniProtKB-ARBA"/>
</dbReference>
<name>A0A1H3LAA4_9PROT</name>
<proteinExistence type="inferred from homology"/>
<dbReference type="OrthoDB" id="9773538at2"/>
<dbReference type="GO" id="GO:0046872">
    <property type="term" value="F:metal ion binding"/>
    <property type="evidence" value="ECO:0007669"/>
    <property type="project" value="UniProtKB-UniRule"/>
</dbReference>
<dbReference type="CDD" id="cd06456">
    <property type="entry name" value="M3A_DCP"/>
    <property type="match status" value="1"/>
</dbReference>
<dbReference type="InterPro" id="IPR024079">
    <property type="entry name" value="MetalloPept_cat_dom_sf"/>
</dbReference>
<evidence type="ECO:0000256" key="7">
    <source>
        <dbReference type="ARBA" id="ARBA00024603"/>
    </source>
</evidence>
<feature type="domain" description="Peptidase M3A/M3B catalytic" evidence="10">
    <location>
        <begin position="225"/>
        <end position="696"/>
    </location>
</feature>
<accession>A0A1H3LAA4</accession>
<dbReference type="FunFam" id="3.40.390.10:FF:000009">
    <property type="entry name" value="Oligopeptidase A"/>
    <property type="match status" value="1"/>
</dbReference>
<dbReference type="Gene3D" id="1.10.1370.10">
    <property type="entry name" value="Neurolysin, domain 3"/>
    <property type="match status" value="1"/>
</dbReference>
<keyword evidence="2 9" id="KW-0645">Protease</keyword>
<evidence type="ECO:0000256" key="2">
    <source>
        <dbReference type="ARBA" id="ARBA00022670"/>
    </source>
</evidence>
<dbReference type="InterPro" id="IPR024077">
    <property type="entry name" value="Neurolysin/TOP_dom2"/>
</dbReference>
<evidence type="ECO:0000256" key="5">
    <source>
        <dbReference type="ARBA" id="ARBA00022833"/>
    </source>
</evidence>
<comment type="catalytic activity">
    <reaction evidence="7">
        <text>Hydrolysis of oligopeptides, with broad specificity. Gly or Ala commonly occur as P1 or P1' residues, but more distant residues are also important, as is shown by the fact that Z-Gly-Pro-Gly-|-Gly-Pro-Ala is cleaved, but not Z-(Gly)(5).</text>
        <dbReference type="EC" id="3.4.24.70"/>
    </reaction>
</comment>
<evidence type="ECO:0000313" key="13">
    <source>
        <dbReference type="Proteomes" id="UP000198640"/>
    </source>
</evidence>
<dbReference type="GO" id="GO:0006508">
    <property type="term" value="P:proteolysis"/>
    <property type="evidence" value="ECO:0007669"/>
    <property type="project" value="UniProtKB-KW"/>
</dbReference>
<gene>
    <name evidence="12" type="ORF">SAMN05421881_10472</name>
</gene>
<comment type="similarity">
    <text evidence="1 9">Belongs to the peptidase M3 family.</text>
</comment>
<dbReference type="Gene3D" id="3.40.390.10">
    <property type="entry name" value="Collagenase (Catalytic Domain)"/>
    <property type="match status" value="1"/>
</dbReference>
<keyword evidence="4 9" id="KW-0378">Hydrolase</keyword>
<keyword evidence="13" id="KW-1185">Reference proteome</keyword>